<evidence type="ECO:0000313" key="4">
    <source>
        <dbReference type="Proteomes" id="UP000006039"/>
    </source>
</evidence>
<proteinExistence type="predicted"/>
<reference evidence="2" key="2">
    <citation type="submission" date="2010-07" db="EMBL/GenBank/DDBJ databases">
        <authorList>
            <consortium name="The Broad Institute Genome Sequencing Platform"/>
            <consortium name="Broad Institute Genome Sequencing Center for Infectious Disease"/>
            <person name="Ma L.-J."/>
            <person name="Dead R."/>
            <person name="Young S."/>
            <person name="Zeng Q."/>
            <person name="Koehrsen M."/>
            <person name="Alvarado L."/>
            <person name="Berlin A."/>
            <person name="Chapman S.B."/>
            <person name="Chen Z."/>
            <person name="Freedman E."/>
            <person name="Gellesch M."/>
            <person name="Goldberg J."/>
            <person name="Griggs A."/>
            <person name="Gujja S."/>
            <person name="Heilman E.R."/>
            <person name="Heiman D."/>
            <person name="Hepburn T."/>
            <person name="Howarth C."/>
            <person name="Jen D."/>
            <person name="Larson L."/>
            <person name="Mehta T."/>
            <person name="Neiman D."/>
            <person name="Pearson M."/>
            <person name="Roberts A."/>
            <person name="Saif S."/>
            <person name="Shea T."/>
            <person name="Shenoy N."/>
            <person name="Sisk P."/>
            <person name="Stolte C."/>
            <person name="Sykes S."/>
            <person name="Walk T."/>
            <person name="White J."/>
            <person name="Yandava C."/>
            <person name="Haas B."/>
            <person name="Nusbaum C."/>
            <person name="Birren B."/>
        </authorList>
    </citation>
    <scope>NUCLEOTIDE SEQUENCE</scope>
    <source>
        <strain evidence="2">R3-111a-1</strain>
    </source>
</reference>
<dbReference type="EMBL" id="GL385404">
    <property type="protein sequence ID" value="EJT69503.1"/>
    <property type="molecule type" value="Genomic_DNA"/>
</dbReference>
<keyword evidence="4" id="KW-1185">Reference proteome</keyword>
<reference evidence="4" key="1">
    <citation type="submission" date="2010-07" db="EMBL/GenBank/DDBJ databases">
        <title>The genome sequence of Gaeumannomyces graminis var. tritici strain R3-111a-1.</title>
        <authorList>
            <consortium name="The Broad Institute Genome Sequencing Platform"/>
            <person name="Ma L.-J."/>
            <person name="Dead R."/>
            <person name="Young S."/>
            <person name="Zeng Q."/>
            <person name="Koehrsen M."/>
            <person name="Alvarado L."/>
            <person name="Berlin A."/>
            <person name="Chapman S.B."/>
            <person name="Chen Z."/>
            <person name="Freedman E."/>
            <person name="Gellesch M."/>
            <person name="Goldberg J."/>
            <person name="Griggs A."/>
            <person name="Gujja S."/>
            <person name="Heilman E.R."/>
            <person name="Heiman D."/>
            <person name="Hepburn T."/>
            <person name="Howarth C."/>
            <person name="Jen D."/>
            <person name="Larson L."/>
            <person name="Mehta T."/>
            <person name="Neiman D."/>
            <person name="Pearson M."/>
            <person name="Roberts A."/>
            <person name="Saif S."/>
            <person name="Shea T."/>
            <person name="Shenoy N."/>
            <person name="Sisk P."/>
            <person name="Stolte C."/>
            <person name="Sykes S."/>
            <person name="Walk T."/>
            <person name="White J."/>
            <person name="Yandava C."/>
            <person name="Haas B."/>
            <person name="Nusbaum C."/>
            <person name="Birren B."/>
        </authorList>
    </citation>
    <scope>NUCLEOTIDE SEQUENCE [LARGE SCALE GENOMIC DNA]</scope>
    <source>
        <strain evidence="4">R3-111a-1</strain>
    </source>
</reference>
<dbReference type="RefSeq" id="XP_009229288.1">
    <property type="nucleotide sequence ID" value="XM_009231024.1"/>
</dbReference>
<feature type="chain" id="PRO_5015095380" description="Extracellular membrane protein CFEM domain-containing protein" evidence="1">
    <location>
        <begin position="23"/>
        <end position="174"/>
    </location>
</feature>
<dbReference type="Proteomes" id="UP000006039">
    <property type="component" value="Unassembled WGS sequence"/>
</dbReference>
<evidence type="ECO:0008006" key="5">
    <source>
        <dbReference type="Google" id="ProtNLM"/>
    </source>
</evidence>
<dbReference type="eggNOG" id="ENOG502R0SX">
    <property type="taxonomic scope" value="Eukaryota"/>
</dbReference>
<reference evidence="3" key="5">
    <citation type="submission" date="2018-04" db="UniProtKB">
        <authorList>
            <consortium name="EnsemblFungi"/>
        </authorList>
    </citation>
    <scope>IDENTIFICATION</scope>
    <source>
        <strain evidence="3">R3-111a-1</strain>
    </source>
</reference>
<evidence type="ECO:0000256" key="1">
    <source>
        <dbReference type="SAM" id="SignalP"/>
    </source>
</evidence>
<dbReference type="OrthoDB" id="10438975at2759"/>
<sequence length="174" mass="16768">MLGHISTAILGLSLATAPLVLAAAGDDVIFPTPAPILEARATAGIGDCYAQSPYMNCVTPHTSRTCGKPGDGPSATSCACQQVTALWNCYTSACPSDSLYSTFYAGISVCNAQGFGGASPITVAGGGGGGNGAAGATATAGGEGAASTNKNAGASARPGLVGAVVAFGFAAWMA</sequence>
<dbReference type="EnsemblFungi" id="EJT69503">
    <property type="protein sequence ID" value="EJT69503"/>
    <property type="gene ID" value="GGTG_13122"/>
</dbReference>
<accession>J3PHZ1</accession>
<name>J3PHZ1_GAET3</name>
<evidence type="ECO:0000313" key="2">
    <source>
        <dbReference type="EMBL" id="EJT69503.1"/>
    </source>
</evidence>
<dbReference type="GeneID" id="20353580"/>
<organism evidence="2">
    <name type="scientific">Gaeumannomyces tritici (strain R3-111a-1)</name>
    <name type="common">Wheat and barley take-all root rot fungus</name>
    <name type="synonym">Gaeumannomyces graminis var. tritici</name>
    <dbReference type="NCBI Taxonomy" id="644352"/>
    <lineage>
        <taxon>Eukaryota</taxon>
        <taxon>Fungi</taxon>
        <taxon>Dikarya</taxon>
        <taxon>Ascomycota</taxon>
        <taxon>Pezizomycotina</taxon>
        <taxon>Sordariomycetes</taxon>
        <taxon>Sordariomycetidae</taxon>
        <taxon>Magnaporthales</taxon>
        <taxon>Magnaporthaceae</taxon>
        <taxon>Gaeumannomyces</taxon>
    </lineage>
</organism>
<evidence type="ECO:0000313" key="3">
    <source>
        <dbReference type="EnsemblFungi" id="EJT69503"/>
    </source>
</evidence>
<keyword evidence="1" id="KW-0732">Signal</keyword>
<gene>
    <name evidence="3" type="primary">20353580</name>
    <name evidence="2" type="ORF">GGTG_13122</name>
</gene>
<reference evidence="2" key="3">
    <citation type="submission" date="2010-09" db="EMBL/GenBank/DDBJ databases">
        <title>Annotation of Gaeumannomyces graminis var. tritici R3-111a-1.</title>
        <authorList>
            <consortium name="The Broad Institute Genome Sequencing Platform"/>
            <person name="Ma L.-J."/>
            <person name="Dead R."/>
            <person name="Young S.K."/>
            <person name="Zeng Q."/>
            <person name="Gargeya S."/>
            <person name="Fitzgerald M."/>
            <person name="Haas B."/>
            <person name="Abouelleil A."/>
            <person name="Alvarado L."/>
            <person name="Arachchi H.M."/>
            <person name="Berlin A."/>
            <person name="Brown A."/>
            <person name="Chapman S.B."/>
            <person name="Chen Z."/>
            <person name="Dunbar C."/>
            <person name="Freedman E."/>
            <person name="Gearin G."/>
            <person name="Gellesch M."/>
            <person name="Goldberg J."/>
            <person name="Griggs A."/>
            <person name="Gujja S."/>
            <person name="Heiman D."/>
            <person name="Howarth C."/>
            <person name="Larson L."/>
            <person name="Lui A."/>
            <person name="MacDonald P.J.P."/>
            <person name="Mehta T."/>
            <person name="Montmayeur A."/>
            <person name="Murphy C."/>
            <person name="Neiman D."/>
            <person name="Pearson M."/>
            <person name="Priest M."/>
            <person name="Roberts A."/>
            <person name="Saif S."/>
            <person name="Shea T."/>
            <person name="Shenoy N."/>
            <person name="Sisk P."/>
            <person name="Stolte C."/>
            <person name="Sykes S."/>
            <person name="Yandava C."/>
            <person name="Wortman J."/>
            <person name="Nusbaum C."/>
            <person name="Birren B."/>
        </authorList>
    </citation>
    <scope>NUCLEOTIDE SEQUENCE</scope>
    <source>
        <strain evidence="2">R3-111a-1</strain>
    </source>
</reference>
<protein>
    <recommendedName>
        <fullName evidence="5">Extracellular membrane protein CFEM domain-containing protein</fullName>
    </recommendedName>
</protein>
<feature type="signal peptide" evidence="1">
    <location>
        <begin position="1"/>
        <end position="22"/>
    </location>
</feature>
<dbReference type="HOGENOM" id="CLU_1540158_0_0_1"/>
<dbReference type="VEuPathDB" id="FungiDB:GGTG_13122"/>
<reference evidence="3" key="4">
    <citation type="journal article" date="2015" name="G3 (Bethesda)">
        <title>Genome sequences of three phytopathogenic species of the Magnaporthaceae family of fungi.</title>
        <authorList>
            <person name="Okagaki L.H."/>
            <person name="Nunes C.C."/>
            <person name="Sailsbery J."/>
            <person name="Clay B."/>
            <person name="Brown D."/>
            <person name="John T."/>
            <person name="Oh Y."/>
            <person name="Young N."/>
            <person name="Fitzgerald M."/>
            <person name="Haas B.J."/>
            <person name="Zeng Q."/>
            <person name="Young S."/>
            <person name="Adiconis X."/>
            <person name="Fan L."/>
            <person name="Levin J.Z."/>
            <person name="Mitchell T.K."/>
            <person name="Okubara P.A."/>
            <person name="Farman M.L."/>
            <person name="Kohn L.M."/>
            <person name="Birren B."/>
            <person name="Ma L.-J."/>
            <person name="Dean R.A."/>
        </authorList>
    </citation>
    <scope>NUCLEOTIDE SEQUENCE</scope>
    <source>
        <strain evidence="3">R3-111a-1</strain>
    </source>
</reference>
<dbReference type="AlphaFoldDB" id="J3PHZ1"/>